<reference evidence="1 2" key="2">
    <citation type="submission" date="2008-10" db="EMBL/GenBank/DDBJ databases">
        <title>Draft genome sequence of Anaerococcus hydrogenalis (DSM 7454).</title>
        <authorList>
            <person name="Sudarsanam P."/>
            <person name="Ley R."/>
            <person name="Guruge J."/>
            <person name="Turnbaugh P.J."/>
            <person name="Mahowald M."/>
            <person name="Liep D."/>
            <person name="Gordon J."/>
        </authorList>
    </citation>
    <scope>NUCLEOTIDE SEQUENCE [LARGE SCALE GENOMIC DNA]</scope>
    <source>
        <strain evidence="1 2">DSM 7454</strain>
    </source>
</reference>
<reference evidence="1 2" key="1">
    <citation type="submission" date="2008-09" db="EMBL/GenBank/DDBJ databases">
        <authorList>
            <person name="Fulton L."/>
            <person name="Clifton S."/>
            <person name="Fulton B."/>
            <person name="Xu J."/>
            <person name="Minx P."/>
            <person name="Pepin K.H."/>
            <person name="Johnson M."/>
            <person name="Thiruvilangam P."/>
            <person name="Bhonagiri V."/>
            <person name="Nash W.E."/>
            <person name="Mardis E.R."/>
            <person name="Wilson R.K."/>
        </authorList>
    </citation>
    <scope>NUCLEOTIDE SEQUENCE [LARGE SCALE GENOMIC DNA]</scope>
    <source>
        <strain evidence="1 2">DSM 7454</strain>
    </source>
</reference>
<dbReference type="AlphaFoldDB" id="B6W8M5"/>
<evidence type="ECO:0000313" key="2">
    <source>
        <dbReference type="Proteomes" id="UP000005451"/>
    </source>
</evidence>
<feature type="non-terminal residue" evidence="1">
    <location>
        <position position="1"/>
    </location>
</feature>
<dbReference type="Proteomes" id="UP000005451">
    <property type="component" value="Unassembled WGS sequence"/>
</dbReference>
<accession>B6W8M5</accession>
<evidence type="ECO:0000313" key="1">
    <source>
        <dbReference type="EMBL" id="EEB36296.1"/>
    </source>
</evidence>
<sequence length="48" mass="5585">KNYSKKIKGQYKIISADPFAYQAKIIKFLLFRFSKVKDGDSKNLLDSK</sequence>
<protein>
    <submittedName>
        <fullName evidence="1">Uncharacterized protein</fullName>
    </submittedName>
</protein>
<comment type="caution">
    <text evidence="1">The sequence shown here is derived from an EMBL/GenBank/DDBJ whole genome shotgun (WGS) entry which is preliminary data.</text>
</comment>
<proteinExistence type="predicted"/>
<organism evidence="1 2">
    <name type="scientific">Anaerococcus hydrogenalis DSM 7454</name>
    <dbReference type="NCBI Taxonomy" id="561177"/>
    <lineage>
        <taxon>Bacteria</taxon>
        <taxon>Bacillati</taxon>
        <taxon>Bacillota</taxon>
        <taxon>Tissierellia</taxon>
        <taxon>Tissierellales</taxon>
        <taxon>Peptoniphilaceae</taxon>
        <taxon>Anaerococcus</taxon>
    </lineage>
</organism>
<dbReference type="EMBL" id="ABXA01000020">
    <property type="protein sequence ID" value="EEB36296.1"/>
    <property type="molecule type" value="Genomic_DNA"/>
</dbReference>
<gene>
    <name evidence="1" type="ORF">ANHYDRO_00948</name>
</gene>
<name>B6W8M5_9FIRM</name>